<dbReference type="Proteomes" id="UP001476798">
    <property type="component" value="Unassembled WGS sequence"/>
</dbReference>
<sequence>MWKNMLWSDVSKTELFLAENEQHMTHTVTQGGGSIMLWRCCSLAGKGKLVKAHEKMIDIHSGFSKQQKVERFKGHSCFCTSHLHTSLQVKERSTLTRSAIVVV</sequence>
<comment type="caution">
    <text evidence="1">The sequence shown here is derived from an EMBL/GenBank/DDBJ whole genome shotgun (WGS) entry which is preliminary data.</text>
</comment>
<evidence type="ECO:0000313" key="2">
    <source>
        <dbReference type="Proteomes" id="UP001476798"/>
    </source>
</evidence>
<evidence type="ECO:0000313" key="1">
    <source>
        <dbReference type="EMBL" id="MEQ2182827.1"/>
    </source>
</evidence>
<organism evidence="1 2">
    <name type="scientific">Goodea atripinnis</name>
    <dbReference type="NCBI Taxonomy" id="208336"/>
    <lineage>
        <taxon>Eukaryota</taxon>
        <taxon>Metazoa</taxon>
        <taxon>Chordata</taxon>
        <taxon>Craniata</taxon>
        <taxon>Vertebrata</taxon>
        <taxon>Euteleostomi</taxon>
        <taxon>Actinopterygii</taxon>
        <taxon>Neopterygii</taxon>
        <taxon>Teleostei</taxon>
        <taxon>Neoteleostei</taxon>
        <taxon>Acanthomorphata</taxon>
        <taxon>Ovalentaria</taxon>
        <taxon>Atherinomorphae</taxon>
        <taxon>Cyprinodontiformes</taxon>
        <taxon>Goodeidae</taxon>
        <taxon>Goodea</taxon>
    </lineage>
</organism>
<gene>
    <name evidence="1" type="ORF">GOODEAATRI_026249</name>
</gene>
<reference evidence="1 2" key="1">
    <citation type="submission" date="2021-06" db="EMBL/GenBank/DDBJ databases">
        <authorList>
            <person name="Palmer J.M."/>
        </authorList>
    </citation>
    <scope>NUCLEOTIDE SEQUENCE [LARGE SCALE GENOMIC DNA]</scope>
    <source>
        <strain evidence="1 2">GA_2019</strain>
        <tissue evidence="1">Muscle</tissue>
    </source>
</reference>
<dbReference type="Gene3D" id="3.30.420.10">
    <property type="entry name" value="Ribonuclease H-like superfamily/Ribonuclease H"/>
    <property type="match status" value="1"/>
</dbReference>
<name>A0ABV0PHI2_9TELE</name>
<proteinExistence type="predicted"/>
<protein>
    <submittedName>
        <fullName evidence="1">Uncharacterized protein</fullName>
    </submittedName>
</protein>
<keyword evidence="2" id="KW-1185">Reference proteome</keyword>
<accession>A0ABV0PHI2</accession>
<dbReference type="EMBL" id="JAHRIO010073184">
    <property type="protein sequence ID" value="MEQ2182827.1"/>
    <property type="molecule type" value="Genomic_DNA"/>
</dbReference>
<dbReference type="InterPro" id="IPR036397">
    <property type="entry name" value="RNaseH_sf"/>
</dbReference>